<protein>
    <submittedName>
        <fullName evidence="2">Uncharacterized protein</fullName>
    </submittedName>
</protein>
<keyword evidence="1" id="KW-0812">Transmembrane</keyword>
<evidence type="ECO:0000313" key="3">
    <source>
        <dbReference type="Proteomes" id="UP000323274"/>
    </source>
</evidence>
<evidence type="ECO:0000256" key="1">
    <source>
        <dbReference type="SAM" id="Phobius"/>
    </source>
</evidence>
<accession>A0A5A5TYH2</accession>
<keyword evidence="1" id="KW-0472">Membrane</keyword>
<sequence length="529" mass="60840">MTAKFQSFIVWSMVVLAGLISLSVLFSGHLFSPNATFNGKFEAYALVKDIILCVFLIIVVTLIAKISHKYHCFVRLLLWLLIISVVAGALIYQPYAPVYDSMAVNVQVYRLLQPESGAGALWSHYFSTFPNNVPITVFLFWLDSPFKSIVHHFDDLLLLHAIFGQLLLLFSIYHLAKIIDVIFGKRVGNTFLLFCLFMPTYLMQFTQIAYSDTFALPFLIVGVRFAIAIFDHQAQHKYAHMASNYWLTTKNIILSALFLAISIFLRPNVIVVILALSIILIIFYARQWRLMLALICALAVFSFSTKAVANVTLSETHYQKVQDKNSQMPIESWFLTAYYLGGRSGNEINAITDKYHNYDQRKAYIREKLFEKFAALKLTGIIRTWHNKINVLFGIKTDFGMQYFNSFRKKSDVQAQKKYLKIYHQLTPKMIHLSTITVLTAVLSLFILPIYYLFKNNGDLKNEQQRYAMSMLLMTFEALTLFYVLFWEVQEHYIYMMLPFLLAIGAILSTFLADKILSSMFGGKKLKGL</sequence>
<feature type="transmembrane region" description="Helical" evidence="1">
    <location>
        <begin position="43"/>
        <end position="64"/>
    </location>
</feature>
<dbReference type="AlphaFoldDB" id="A0A5A5TYH2"/>
<reference evidence="2 3" key="1">
    <citation type="submission" date="2019-04" db="EMBL/GenBank/DDBJ databases">
        <title>A pseudo-fructophilic Leuconostoc citreum strain F192-5 isolated from peel of satsuma mandarin: the first report for isolation and characterization of strain-dependent fructophilic-like characteristics.</title>
        <authorList>
            <person name="Maeno S."/>
            <person name="Tanizawa Y."/>
            <person name="Kajikawa A."/>
            <person name="Kanesaki Y."/>
            <person name="Kubota E."/>
            <person name="Arita M."/>
            <person name="Leon D."/>
            <person name="Endo A."/>
        </authorList>
    </citation>
    <scope>NUCLEOTIDE SEQUENCE [LARGE SCALE GENOMIC DNA]</scope>
    <source>
        <strain evidence="2 3">F192-5</strain>
    </source>
</reference>
<organism evidence="2 3">
    <name type="scientific">Leuconostoc citreum</name>
    <dbReference type="NCBI Taxonomy" id="33964"/>
    <lineage>
        <taxon>Bacteria</taxon>
        <taxon>Bacillati</taxon>
        <taxon>Bacillota</taxon>
        <taxon>Bacilli</taxon>
        <taxon>Lactobacillales</taxon>
        <taxon>Lactobacillaceae</taxon>
        <taxon>Leuconostoc</taxon>
    </lineage>
</organism>
<feature type="transmembrane region" description="Helical" evidence="1">
    <location>
        <begin position="76"/>
        <end position="95"/>
    </location>
</feature>
<feature type="transmembrane region" description="Helical" evidence="1">
    <location>
        <begin position="430"/>
        <end position="454"/>
    </location>
</feature>
<feature type="transmembrane region" description="Helical" evidence="1">
    <location>
        <begin position="187"/>
        <end position="208"/>
    </location>
</feature>
<dbReference type="RefSeq" id="WP_004906375.1">
    <property type="nucleotide sequence ID" value="NZ_BJJW01000006.1"/>
</dbReference>
<feature type="transmembrane region" description="Helical" evidence="1">
    <location>
        <begin position="292"/>
        <end position="313"/>
    </location>
</feature>
<feature type="transmembrane region" description="Helical" evidence="1">
    <location>
        <begin position="214"/>
        <end position="232"/>
    </location>
</feature>
<feature type="transmembrane region" description="Helical" evidence="1">
    <location>
        <begin position="466"/>
        <end position="487"/>
    </location>
</feature>
<feature type="transmembrane region" description="Helical" evidence="1">
    <location>
        <begin position="156"/>
        <end position="175"/>
    </location>
</feature>
<dbReference type="EMBL" id="BJJW01000006">
    <property type="protein sequence ID" value="GDZ83677.1"/>
    <property type="molecule type" value="Genomic_DNA"/>
</dbReference>
<evidence type="ECO:0000313" key="2">
    <source>
        <dbReference type="EMBL" id="GDZ83677.1"/>
    </source>
</evidence>
<feature type="transmembrane region" description="Helical" evidence="1">
    <location>
        <begin position="7"/>
        <end position="31"/>
    </location>
</feature>
<gene>
    <name evidence="2" type="ORF">LCIT_09190</name>
</gene>
<dbReference type="OMA" id="HYQANDR"/>
<dbReference type="Proteomes" id="UP000323274">
    <property type="component" value="Unassembled WGS sequence"/>
</dbReference>
<proteinExistence type="predicted"/>
<keyword evidence="1" id="KW-1133">Transmembrane helix</keyword>
<comment type="caution">
    <text evidence="2">The sequence shown here is derived from an EMBL/GenBank/DDBJ whole genome shotgun (WGS) entry which is preliminary data.</text>
</comment>
<feature type="transmembrane region" description="Helical" evidence="1">
    <location>
        <begin position="493"/>
        <end position="517"/>
    </location>
</feature>
<name>A0A5A5TYH2_LEUCI</name>
<feature type="transmembrane region" description="Helical" evidence="1">
    <location>
        <begin position="244"/>
        <end position="263"/>
    </location>
</feature>